<accession>A0ABT2W099</accession>
<protein>
    <recommendedName>
        <fullName evidence="4">Phage late control D family protein</fullName>
    </recommendedName>
</protein>
<sequence length="361" mass="41397">MAFYLTSNISIGGYSNIKPNKVSWKTDVNSFIDSCMITLPRITHMINEFPDKTEDLGGTKIYQFKEGDKVSVSLGYNKRFEKRFEGFVRNVKMGIPVELECEGYGYQLYDIIFNKTYSTVTVKQLLQDVTAGTDIVLSQEMADVPLKNVRFKNATGIQVLEYLKKECQLSVYFNFNELYVGTLYGKVQKKVPIRIGWNTVKDDDFQKRKVDKNVKIVVREKDKKGAVTKTKSKLKKTDEEKERERIAREKKRQENAINRITRKYDDQKEIKIKAGIPSKLVQEIVNRLQLKENYAGYEGSIQLFLEPYINKGMVLQVDGGMFPEKSGDYFIESVSGEYGMSGGRQTAQLGFIWHDNSGTTS</sequence>
<evidence type="ECO:0000313" key="3">
    <source>
        <dbReference type="Proteomes" id="UP001208649"/>
    </source>
</evidence>
<dbReference type="EMBL" id="JAOTEM010000001">
    <property type="protein sequence ID" value="MCU7615667.1"/>
    <property type="molecule type" value="Genomic_DNA"/>
</dbReference>
<name>A0ABT2W099_9FLAO</name>
<keyword evidence="3" id="KW-1185">Reference proteome</keyword>
<comment type="caution">
    <text evidence="2">The sequence shown here is derived from an EMBL/GenBank/DDBJ whole genome shotgun (WGS) entry which is preliminary data.</text>
</comment>
<dbReference type="Proteomes" id="UP001208649">
    <property type="component" value="Unassembled WGS sequence"/>
</dbReference>
<evidence type="ECO:0000256" key="1">
    <source>
        <dbReference type="SAM" id="Coils"/>
    </source>
</evidence>
<feature type="coiled-coil region" evidence="1">
    <location>
        <begin position="234"/>
        <end position="270"/>
    </location>
</feature>
<evidence type="ECO:0000313" key="2">
    <source>
        <dbReference type="EMBL" id="MCU7615667.1"/>
    </source>
</evidence>
<reference evidence="3" key="1">
    <citation type="submission" date="2023-07" db="EMBL/GenBank/DDBJ databases">
        <title>Chryseobacterium sp. strain PBS4-4 Genome sequencing and assembly.</title>
        <authorList>
            <person name="Jung Y."/>
        </authorList>
    </citation>
    <scope>NUCLEOTIDE SEQUENCE [LARGE SCALE GENOMIC DNA]</scope>
    <source>
        <strain evidence="3">PBS4-4</strain>
    </source>
</reference>
<gene>
    <name evidence="2" type="ORF">NZ698_00535</name>
</gene>
<dbReference type="RefSeq" id="WP_263000818.1">
    <property type="nucleotide sequence ID" value="NZ_JAOTEM010000001.1"/>
</dbReference>
<organism evidence="2 3">
    <name type="scientific">Chryseobacterium edaphi</name>
    <dbReference type="NCBI Taxonomy" id="2976532"/>
    <lineage>
        <taxon>Bacteria</taxon>
        <taxon>Pseudomonadati</taxon>
        <taxon>Bacteroidota</taxon>
        <taxon>Flavobacteriia</taxon>
        <taxon>Flavobacteriales</taxon>
        <taxon>Weeksellaceae</taxon>
        <taxon>Chryseobacterium group</taxon>
        <taxon>Chryseobacterium</taxon>
    </lineage>
</organism>
<keyword evidence="1" id="KW-0175">Coiled coil</keyword>
<proteinExistence type="predicted"/>
<evidence type="ECO:0008006" key="4">
    <source>
        <dbReference type="Google" id="ProtNLM"/>
    </source>
</evidence>